<dbReference type="FunFam" id="2.40.10.10:FF:000028">
    <property type="entry name" value="Serine protease easter"/>
    <property type="match status" value="1"/>
</dbReference>
<dbReference type="InterPro" id="IPR043504">
    <property type="entry name" value="Peptidase_S1_PA_chymotrypsin"/>
</dbReference>
<evidence type="ECO:0000313" key="11">
    <source>
        <dbReference type="EMBL" id="KAF2887233.1"/>
    </source>
</evidence>
<evidence type="ECO:0000256" key="6">
    <source>
        <dbReference type="ARBA" id="ARBA00023180"/>
    </source>
</evidence>
<dbReference type="Pfam" id="PF00089">
    <property type="entry name" value="Trypsin"/>
    <property type="match status" value="1"/>
</dbReference>
<gene>
    <name evidence="11" type="ORF">ILUMI_18941</name>
</gene>
<sequence>PCTTPDNAPGECILLRECHSLREMIAKKVDGATEFVRQSVCGYVDVNSLVCCAFPTNKSTSNKENKRTNNKHLLPSRKYCGLQHSDDYSHDTKSSAITEFPWLARLLYRSGLNSKTTYRCQGSLINNKYVLTAGHCVAPWIYVLIEVRLGEFHAANDTDCVLENGIQECSDPVIDYTVNKTIIHPDFNVEMRENNIALIRLNGEVQYSDYIRPICLPLPDTKFPNIGDTMTMSGWGLINHNDTTATIKKKILMELISNEDCKERYQVMRVFNADNYLCTMILENSAEHSCVGDSGGPIMVSHRLQWRQEGIASFRTDCGPQSINVHTRVQKYLEWIEESIEP</sequence>
<evidence type="ECO:0000313" key="12">
    <source>
        <dbReference type="Proteomes" id="UP000801492"/>
    </source>
</evidence>
<proteinExistence type="inferred from homology"/>
<keyword evidence="12" id="KW-1185">Reference proteome</keyword>
<organism evidence="11 12">
    <name type="scientific">Ignelater luminosus</name>
    <name type="common">Cucubano</name>
    <name type="synonym">Pyrophorus luminosus</name>
    <dbReference type="NCBI Taxonomy" id="2038154"/>
    <lineage>
        <taxon>Eukaryota</taxon>
        <taxon>Metazoa</taxon>
        <taxon>Ecdysozoa</taxon>
        <taxon>Arthropoda</taxon>
        <taxon>Hexapoda</taxon>
        <taxon>Insecta</taxon>
        <taxon>Pterygota</taxon>
        <taxon>Neoptera</taxon>
        <taxon>Endopterygota</taxon>
        <taxon>Coleoptera</taxon>
        <taxon>Polyphaga</taxon>
        <taxon>Elateriformia</taxon>
        <taxon>Elateroidea</taxon>
        <taxon>Elateridae</taxon>
        <taxon>Agrypninae</taxon>
        <taxon>Pyrophorini</taxon>
        <taxon>Ignelater</taxon>
    </lineage>
</organism>
<dbReference type="PANTHER" id="PTHR24260:SF145">
    <property type="entry name" value="FI17609P1-RELATED"/>
    <property type="match status" value="1"/>
</dbReference>
<evidence type="ECO:0000259" key="10">
    <source>
        <dbReference type="PROSITE" id="PS51888"/>
    </source>
</evidence>
<evidence type="ECO:0000256" key="2">
    <source>
        <dbReference type="ARBA" id="ARBA00022729"/>
    </source>
</evidence>
<keyword evidence="4 8" id="KW-0720">Serine protease</keyword>
<dbReference type="Gene3D" id="2.40.10.10">
    <property type="entry name" value="Trypsin-like serine proteases"/>
    <property type="match status" value="2"/>
</dbReference>
<dbReference type="PRINTS" id="PR00722">
    <property type="entry name" value="CHYMOTRYPSIN"/>
</dbReference>
<comment type="caution">
    <text evidence="11">The sequence shown here is derived from an EMBL/GenBank/DDBJ whole genome shotgun (WGS) entry which is preliminary data.</text>
</comment>
<accession>A0A8K0G6C9</accession>
<dbReference type="CDD" id="cd00190">
    <property type="entry name" value="Tryp_SPc"/>
    <property type="match status" value="1"/>
</dbReference>
<dbReference type="GO" id="GO:0005576">
    <property type="term" value="C:extracellular region"/>
    <property type="evidence" value="ECO:0007669"/>
    <property type="project" value="UniProtKB-SubCell"/>
</dbReference>
<keyword evidence="2" id="KW-0732">Signal</keyword>
<keyword evidence="6" id="KW-0325">Glycoprotein</keyword>
<dbReference type="InterPro" id="IPR022700">
    <property type="entry name" value="CLIP"/>
</dbReference>
<feature type="domain" description="Clip" evidence="10">
    <location>
        <begin position="1"/>
        <end position="52"/>
    </location>
</feature>
<evidence type="ECO:0000256" key="7">
    <source>
        <dbReference type="ARBA" id="ARBA00024195"/>
    </source>
</evidence>
<evidence type="ECO:0000256" key="8">
    <source>
        <dbReference type="RuleBase" id="RU366078"/>
    </source>
</evidence>
<keyword evidence="1 8" id="KW-0645">Protease</keyword>
<dbReference type="Proteomes" id="UP000801492">
    <property type="component" value="Unassembled WGS sequence"/>
</dbReference>
<evidence type="ECO:0000256" key="1">
    <source>
        <dbReference type="ARBA" id="ARBA00022670"/>
    </source>
</evidence>
<dbReference type="EC" id="3.4.21.-" evidence="8"/>
<dbReference type="InterPro" id="IPR018114">
    <property type="entry name" value="TRYPSIN_HIS"/>
</dbReference>
<dbReference type="PANTHER" id="PTHR24260">
    <property type="match status" value="1"/>
</dbReference>
<name>A0A8K0G6C9_IGNLU</name>
<dbReference type="Gene3D" id="3.30.1640.30">
    <property type="match status" value="1"/>
</dbReference>
<evidence type="ECO:0000256" key="5">
    <source>
        <dbReference type="ARBA" id="ARBA00023157"/>
    </source>
</evidence>
<dbReference type="EMBL" id="VTPC01084506">
    <property type="protein sequence ID" value="KAF2887233.1"/>
    <property type="molecule type" value="Genomic_DNA"/>
</dbReference>
<dbReference type="GO" id="GO:0006508">
    <property type="term" value="P:proteolysis"/>
    <property type="evidence" value="ECO:0007669"/>
    <property type="project" value="UniProtKB-KW"/>
</dbReference>
<dbReference type="PROSITE" id="PS51888">
    <property type="entry name" value="CLIP"/>
    <property type="match status" value="1"/>
</dbReference>
<dbReference type="OrthoDB" id="6768937at2759"/>
<dbReference type="SMART" id="SM00020">
    <property type="entry name" value="Tryp_SPc"/>
    <property type="match status" value="1"/>
</dbReference>
<comment type="similarity">
    <text evidence="7 8">Belongs to the peptidase S1 family. CLIP subfamily.</text>
</comment>
<comment type="domain">
    <text evidence="8">The clip domain consists of 35-55 residues which are 'knitted' together usually by 3 conserved disulfide bonds forming a clip-like compact structure.</text>
</comment>
<dbReference type="Pfam" id="PF12032">
    <property type="entry name" value="CLIP"/>
    <property type="match status" value="1"/>
</dbReference>
<dbReference type="PROSITE" id="PS00134">
    <property type="entry name" value="TRYPSIN_HIS"/>
    <property type="match status" value="1"/>
</dbReference>
<protein>
    <recommendedName>
        <fullName evidence="8">CLIP domain-containing serine protease</fullName>
        <ecNumber evidence="8">3.4.21.-</ecNumber>
    </recommendedName>
</protein>
<keyword evidence="5" id="KW-1015">Disulfide bond</keyword>
<dbReference type="GO" id="GO:0004252">
    <property type="term" value="F:serine-type endopeptidase activity"/>
    <property type="evidence" value="ECO:0007669"/>
    <property type="project" value="UniProtKB-UniRule"/>
</dbReference>
<dbReference type="PROSITE" id="PS50240">
    <property type="entry name" value="TRYPSIN_DOM"/>
    <property type="match status" value="1"/>
</dbReference>
<feature type="non-terminal residue" evidence="11">
    <location>
        <position position="1"/>
    </location>
</feature>
<comment type="subcellular location">
    <subcellularLocation>
        <location evidence="8">Secreted</location>
    </subcellularLocation>
</comment>
<evidence type="ECO:0000259" key="9">
    <source>
        <dbReference type="PROSITE" id="PS50240"/>
    </source>
</evidence>
<keyword evidence="8" id="KW-0964">Secreted</keyword>
<evidence type="ECO:0000256" key="4">
    <source>
        <dbReference type="ARBA" id="ARBA00022825"/>
    </source>
</evidence>
<dbReference type="InterPro" id="IPR038565">
    <property type="entry name" value="CLIP_sf"/>
</dbReference>
<dbReference type="SUPFAM" id="SSF50494">
    <property type="entry name" value="Trypsin-like serine proteases"/>
    <property type="match status" value="1"/>
</dbReference>
<dbReference type="SMART" id="SM00680">
    <property type="entry name" value="CLIP"/>
    <property type="match status" value="1"/>
</dbReference>
<feature type="domain" description="Peptidase S1" evidence="9">
    <location>
        <begin position="79"/>
        <end position="341"/>
    </location>
</feature>
<reference evidence="11" key="1">
    <citation type="submission" date="2019-08" db="EMBL/GenBank/DDBJ databases">
        <title>The genome of the North American firefly Photinus pyralis.</title>
        <authorList>
            <consortium name="Photinus pyralis genome working group"/>
            <person name="Fallon T.R."/>
            <person name="Sander Lower S.E."/>
            <person name="Weng J.-K."/>
        </authorList>
    </citation>
    <scope>NUCLEOTIDE SEQUENCE</scope>
    <source>
        <strain evidence="11">TRF0915ILg1</strain>
        <tissue evidence="11">Whole body</tissue>
    </source>
</reference>
<dbReference type="InterPro" id="IPR009003">
    <property type="entry name" value="Peptidase_S1_PA"/>
</dbReference>
<dbReference type="InterPro" id="IPR001314">
    <property type="entry name" value="Peptidase_S1A"/>
</dbReference>
<evidence type="ECO:0000256" key="3">
    <source>
        <dbReference type="ARBA" id="ARBA00022801"/>
    </source>
</evidence>
<keyword evidence="3 8" id="KW-0378">Hydrolase</keyword>
<dbReference type="InterPro" id="IPR001254">
    <property type="entry name" value="Trypsin_dom"/>
</dbReference>
<dbReference type="InterPro" id="IPR051333">
    <property type="entry name" value="CLIP_Serine_Protease"/>
</dbReference>
<dbReference type="AlphaFoldDB" id="A0A8K0G6C9"/>